<keyword evidence="9" id="KW-1185">Reference proteome</keyword>
<evidence type="ECO:0000256" key="1">
    <source>
        <dbReference type="ARBA" id="ARBA00008751"/>
    </source>
</evidence>
<accession>A0A6C0TXM4</accession>
<reference evidence="8 9" key="1">
    <citation type="submission" date="2020-02" db="EMBL/GenBank/DDBJ databases">
        <title>Genome sequencing for Kineobactrum sp. M2.</title>
        <authorList>
            <person name="Park S.-J."/>
        </authorList>
    </citation>
    <scope>NUCLEOTIDE SEQUENCE [LARGE SCALE GENOMIC DNA]</scope>
    <source>
        <strain evidence="8 9">M2</strain>
    </source>
</reference>
<dbReference type="SUPFAM" id="SSF55961">
    <property type="entry name" value="Bet v1-like"/>
    <property type="match status" value="1"/>
</dbReference>
<dbReference type="KEGG" id="kim:G3T16_03050"/>
<dbReference type="InterPro" id="IPR001663">
    <property type="entry name" value="Rng_hydr_dOase-A"/>
</dbReference>
<dbReference type="GO" id="GO:0005506">
    <property type="term" value="F:iron ion binding"/>
    <property type="evidence" value="ECO:0007669"/>
    <property type="project" value="InterPro"/>
</dbReference>
<dbReference type="PANTHER" id="PTHR43756:SF1">
    <property type="entry name" value="3-PHENYLPROPIONATE_CINNAMIC ACID DIOXYGENASE SUBUNIT ALPHA"/>
    <property type="match status" value="1"/>
</dbReference>
<keyword evidence="5" id="KW-0408">Iron</keyword>
<keyword evidence="4" id="KW-0560">Oxidoreductase</keyword>
<dbReference type="RefSeq" id="WP_163493776.1">
    <property type="nucleotide sequence ID" value="NZ_CP048711.1"/>
</dbReference>
<keyword evidence="2" id="KW-0001">2Fe-2S</keyword>
<dbReference type="GO" id="GO:0051537">
    <property type="term" value="F:2 iron, 2 sulfur cluster binding"/>
    <property type="evidence" value="ECO:0007669"/>
    <property type="project" value="UniProtKB-KW"/>
</dbReference>
<keyword evidence="3" id="KW-0479">Metal-binding</keyword>
<dbReference type="PRINTS" id="PR00090">
    <property type="entry name" value="RNGDIOXGNASE"/>
</dbReference>
<evidence type="ECO:0000313" key="8">
    <source>
        <dbReference type="EMBL" id="QIB64526.1"/>
    </source>
</evidence>
<dbReference type="GO" id="GO:0016491">
    <property type="term" value="F:oxidoreductase activity"/>
    <property type="evidence" value="ECO:0007669"/>
    <property type="project" value="UniProtKB-KW"/>
</dbReference>
<dbReference type="InterPro" id="IPR015879">
    <property type="entry name" value="Ring_hydroxy_dOase_asu_C_dom"/>
</dbReference>
<evidence type="ECO:0000256" key="3">
    <source>
        <dbReference type="ARBA" id="ARBA00022723"/>
    </source>
</evidence>
<evidence type="ECO:0000313" key="9">
    <source>
        <dbReference type="Proteomes" id="UP000477680"/>
    </source>
</evidence>
<dbReference type="Gene3D" id="3.90.380.10">
    <property type="entry name" value="Naphthalene 1,2-dioxygenase Alpha Subunit, Chain A, domain 1"/>
    <property type="match status" value="1"/>
</dbReference>
<dbReference type="InterPro" id="IPR036922">
    <property type="entry name" value="Rieske_2Fe-2S_sf"/>
</dbReference>
<dbReference type="SUPFAM" id="SSF50022">
    <property type="entry name" value="ISP domain"/>
    <property type="match status" value="1"/>
</dbReference>
<evidence type="ECO:0000256" key="2">
    <source>
        <dbReference type="ARBA" id="ARBA00022714"/>
    </source>
</evidence>
<dbReference type="Proteomes" id="UP000477680">
    <property type="component" value="Chromosome"/>
</dbReference>
<sequence length="440" mass="49952">MAQSISNSEIASLVEPARLHKRLYLDPDIFELEMERIWGQAWIFIGHESQVPQTGDFFTTNITHKIPVVMVRDKSGAVHVLHNRCAHKGAKLVEKREGNVRGAFRCAYHGWSYRHDGSLLKIPNESGYEGTGFDLNSPCNNMQKLAQVESYRGFVFATLSPEAPDLKTWLGGAVDCLDNLCDRAPEGEVEVAGGVLRYEHDCNWKFILENLNDTMHPMVVHQSVVQAAEDYIASLPESAGKKRSEAEIILPFGSSYENFENTGITGFRYGHHYDGGKSSIHADYSVLPAYHEAMVKAYGEERTREIYSFNTHNTLYYPSLTIKSAVQNIRVVRPLSVNRFVVETWSFRLKGAPDEMLQRTLLYSRLINSSASMVGPDDLEVYRRAQEGLESNASDWVEYHRQYGRDQQLEDRVVGGGTGDLDMRTQYKAWREYMTGEIFQ</sequence>
<dbReference type="PROSITE" id="PS51296">
    <property type="entry name" value="RIESKE"/>
    <property type="match status" value="1"/>
</dbReference>
<evidence type="ECO:0000259" key="7">
    <source>
        <dbReference type="PROSITE" id="PS51296"/>
    </source>
</evidence>
<dbReference type="CDD" id="cd08879">
    <property type="entry name" value="RHO_alpha_C_AntDO-like"/>
    <property type="match status" value="1"/>
</dbReference>
<dbReference type="Pfam" id="PF00355">
    <property type="entry name" value="Rieske"/>
    <property type="match status" value="1"/>
</dbReference>
<dbReference type="Pfam" id="PF00848">
    <property type="entry name" value="Ring_hydroxyl_A"/>
    <property type="match status" value="1"/>
</dbReference>
<feature type="domain" description="Rieske" evidence="7">
    <location>
        <begin position="42"/>
        <end position="157"/>
    </location>
</feature>
<dbReference type="AlphaFoldDB" id="A0A6C0TXM4"/>
<evidence type="ECO:0000256" key="4">
    <source>
        <dbReference type="ARBA" id="ARBA00023002"/>
    </source>
</evidence>
<keyword evidence="6" id="KW-0411">Iron-sulfur</keyword>
<dbReference type="Gene3D" id="2.102.10.10">
    <property type="entry name" value="Rieske [2Fe-2S] iron-sulphur domain"/>
    <property type="match status" value="1"/>
</dbReference>
<dbReference type="PANTHER" id="PTHR43756">
    <property type="entry name" value="CHOLINE MONOOXYGENASE, CHLOROPLASTIC"/>
    <property type="match status" value="1"/>
</dbReference>
<gene>
    <name evidence="8" type="ORF">G3T16_03050</name>
</gene>
<name>A0A6C0TXM4_9GAMM</name>
<organism evidence="8 9">
    <name type="scientific">Kineobactrum salinum</name>
    <dbReference type="NCBI Taxonomy" id="2708301"/>
    <lineage>
        <taxon>Bacteria</taxon>
        <taxon>Pseudomonadati</taxon>
        <taxon>Pseudomonadota</taxon>
        <taxon>Gammaproteobacteria</taxon>
        <taxon>Cellvibrionales</taxon>
        <taxon>Halieaceae</taxon>
        <taxon>Kineobactrum</taxon>
    </lineage>
</organism>
<protein>
    <submittedName>
        <fullName evidence="8">Rieske 2Fe-2S domain-containing protein</fullName>
    </submittedName>
</protein>
<evidence type="ECO:0000256" key="5">
    <source>
        <dbReference type="ARBA" id="ARBA00023004"/>
    </source>
</evidence>
<evidence type="ECO:0000256" key="6">
    <source>
        <dbReference type="ARBA" id="ARBA00023014"/>
    </source>
</evidence>
<comment type="similarity">
    <text evidence="1">Belongs to the bacterial ring-hydroxylating dioxygenase alpha subunit family.</text>
</comment>
<dbReference type="InterPro" id="IPR017941">
    <property type="entry name" value="Rieske_2Fe-2S"/>
</dbReference>
<proteinExistence type="inferred from homology"/>
<dbReference type="EMBL" id="CP048711">
    <property type="protein sequence ID" value="QIB64526.1"/>
    <property type="molecule type" value="Genomic_DNA"/>
</dbReference>